<dbReference type="EMBL" id="UGHD01000003">
    <property type="protein sequence ID" value="STO98587.1"/>
    <property type="molecule type" value="Genomic_DNA"/>
</dbReference>
<sequence>MFKSTHIYYRVKKGQVHATHVESGKVVYKSCSALAHPRTLMGDFFDVEKCFKDISAELLPRTLFSLSPIAIVQLLETSEGGYTNVEIRAFREAALGAGARRVFFPASESALSSAEIVGHRFEELPNA</sequence>
<evidence type="ECO:0000313" key="2">
    <source>
        <dbReference type="Proteomes" id="UP000254512"/>
    </source>
</evidence>
<dbReference type="RefSeq" id="WP_040528896.1">
    <property type="nucleotide sequence ID" value="NZ_CP014055.2"/>
</dbReference>
<accession>A0A377J7X4</accession>
<evidence type="ECO:0008006" key="3">
    <source>
        <dbReference type="Google" id="ProtNLM"/>
    </source>
</evidence>
<protein>
    <recommendedName>
        <fullName evidence="3">Rod shape-determining protein MreB</fullName>
    </recommendedName>
</protein>
<dbReference type="KEGG" id="gho:AL542_02720"/>
<proteinExistence type="predicted"/>
<dbReference type="Proteomes" id="UP000254512">
    <property type="component" value="Unassembled WGS sequence"/>
</dbReference>
<organism evidence="1 2">
    <name type="scientific">Grimontia hollisae</name>
    <name type="common">Vibrio hollisae</name>
    <dbReference type="NCBI Taxonomy" id="673"/>
    <lineage>
        <taxon>Bacteria</taxon>
        <taxon>Pseudomonadati</taxon>
        <taxon>Pseudomonadota</taxon>
        <taxon>Gammaproteobacteria</taxon>
        <taxon>Vibrionales</taxon>
        <taxon>Vibrionaceae</taxon>
        <taxon>Grimontia</taxon>
    </lineage>
</organism>
<dbReference type="GeneID" id="58894800"/>
<gene>
    <name evidence="1" type="ORF">NCTC11645_03574</name>
</gene>
<dbReference type="AlphaFoldDB" id="A0A377J7X4"/>
<reference evidence="1 2" key="1">
    <citation type="submission" date="2018-06" db="EMBL/GenBank/DDBJ databases">
        <authorList>
            <consortium name="Pathogen Informatics"/>
            <person name="Doyle S."/>
        </authorList>
    </citation>
    <scope>NUCLEOTIDE SEQUENCE [LARGE SCALE GENOMIC DNA]</scope>
    <source>
        <strain evidence="1 2">NCTC11645</strain>
    </source>
</reference>
<evidence type="ECO:0000313" key="1">
    <source>
        <dbReference type="EMBL" id="STO98587.1"/>
    </source>
</evidence>
<name>A0A377J7X4_GRIHO</name>
<dbReference type="STRING" id="673.AL542_02720"/>